<gene>
    <name evidence="2" type="ORF">COMA1_11497</name>
</gene>
<evidence type="ECO:0000313" key="3">
    <source>
        <dbReference type="Proteomes" id="UP000199032"/>
    </source>
</evidence>
<dbReference type="InterPro" id="IPR021327">
    <property type="entry name" value="DUF2934"/>
</dbReference>
<dbReference type="Proteomes" id="UP000199032">
    <property type="component" value="Unassembled WGS sequence"/>
</dbReference>
<feature type="region of interest" description="Disordered" evidence="1">
    <location>
        <begin position="1"/>
        <end position="29"/>
    </location>
</feature>
<reference evidence="2 3" key="1">
    <citation type="submission" date="2015-10" db="EMBL/GenBank/DDBJ databases">
        <authorList>
            <person name="Gilbert D.G."/>
        </authorList>
    </citation>
    <scope>NUCLEOTIDE SEQUENCE [LARGE SCALE GENOMIC DNA]</scope>
    <source>
        <strain evidence="2">COMA1</strain>
    </source>
</reference>
<accession>A0A0S4L8E7</accession>
<dbReference type="AlphaFoldDB" id="A0A0S4L8E7"/>
<feature type="compositionally biased region" description="Polar residues" evidence="1">
    <location>
        <begin position="12"/>
        <end position="29"/>
    </location>
</feature>
<name>A0A0S4L8E7_9BACT</name>
<dbReference type="Pfam" id="PF11154">
    <property type="entry name" value="DUF2934"/>
    <property type="match status" value="1"/>
</dbReference>
<evidence type="ECO:0000313" key="2">
    <source>
        <dbReference type="EMBL" id="CUS34060.1"/>
    </source>
</evidence>
<organism evidence="2 3">
    <name type="scientific">Candidatus Nitrospira nitrosa</name>
    <dbReference type="NCBI Taxonomy" id="1742972"/>
    <lineage>
        <taxon>Bacteria</taxon>
        <taxon>Pseudomonadati</taxon>
        <taxon>Nitrospirota</taxon>
        <taxon>Nitrospiria</taxon>
        <taxon>Nitrospirales</taxon>
        <taxon>Nitrospiraceae</taxon>
        <taxon>Nitrospira</taxon>
    </lineage>
</organism>
<keyword evidence="3" id="KW-1185">Reference proteome</keyword>
<dbReference type="EMBL" id="CZQA01000001">
    <property type="protein sequence ID" value="CUS34060.1"/>
    <property type="molecule type" value="Genomic_DNA"/>
</dbReference>
<evidence type="ECO:0008006" key="4">
    <source>
        <dbReference type="Google" id="ProtNLM"/>
    </source>
</evidence>
<feature type="compositionally biased region" description="Basic residues" evidence="1">
    <location>
        <begin position="1"/>
        <end position="11"/>
    </location>
</feature>
<proteinExistence type="predicted"/>
<sequence length="82" mass="9597">MKAQPSKRRTKNTPVISKGSQVEEYSSPETVATRKHQVFNDLHAHITVRAYYLYMERGRREGCAEQDWLDAEREILNRTFAV</sequence>
<protein>
    <recommendedName>
        <fullName evidence="4">DUF2934 domain-containing protein</fullName>
    </recommendedName>
</protein>
<evidence type="ECO:0000256" key="1">
    <source>
        <dbReference type="SAM" id="MobiDB-lite"/>
    </source>
</evidence>